<dbReference type="PANTHER" id="PTHR34322">
    <property type="entry name" value="TRANSPOSASE, Y1_TNP DOMAIN-CONTAINING"/>
    <property type="match status" value="1"/>
</dbReference>
<sequence length="235" mass="27326">MRIEPYTTDSIIHVIKRGARGMDIVMDDVDRWRFVKSLFILNDVYSNHDWHRETVNLSLFDRPENWPERDPLTRILTWVLMPNHFHLLLQEKVEGGTAKFMQRLCGSMSLCFNLKYENKGSIFQGAYKAIVVDNDSYLRHLLFYIQVKNVLELYPGGLTMALENFDKAWSWAINYQFSSLPSYVSSTKSPIIDDTGKFIARIHRQALSKQDAHKMLELYVKNPASQTCGKELSTI</sequence>
<comment type="caution">
    <text evidence="2">The sequence shown here is derived from an EMBL/GenBank/DDBJ whole genome shotgun (WGS) entry which is preliminary data.</text>
</comment>
<dbReference type="GO" id="GO:0003677">
    <property type="term" value="F:DNA binding"/>
    <property type="evidence" value="ECO:0007669"/>
    <property type="project" value="InterPro"/>
</dbReference>
<evidence type="ECO:0000313" key="2">
    <source>
        <dbReference type="EMBL" id="OHA95586.1"/>
    </source>
</evidence>
<dbReference type="GO" id="GO:0004803">
    <property type="term" value="F:transposase activity"/>
    <property type="evidence" value="ECO:0007669"/>
    <property type="project" value="InterPro"/>
</dbReference>
<feature type="domain" description="Transposase IS200-like" evidence="1">
    <location>
        <begin position="7"/>
        <end position="148"/>
    </location>
</feature>
<dbReference type="GO" id="GO:0006313">
    <property type="term" value="P:DNA transposition"/>
    <property type="evidence" value="ECO:0007669"/>
    <property type="project" value="InterPro"/>
</dbReference>
<name>A0A1G2TE77_9BACT</name>
<dbReference type="Pfam" id="PF01797">
    <property type="entry name" value="Y1_Tnp"/>
    <property type="match status" value="1"/>
</dbReference>
<dbReference type="AlphaFoldDB" id="A0A1G2TE77"/>
<dbReference type="Proteomes" id="UP000178175">
    <property type="component" value="Unassembled WGS sequence"/>
</dbReference>
<gene>
    <name evidence="2" type="ORF">A3C70_00995</name>
</gene>
<dbReference type="SMART" id="SM01321">
    <property type="entry name" value="Y1_Tnp"/>
    <property type="match status" value="1"/>
</dbReference>
<organism evidence="2 3">
    <name type="scientific">Candidatus Zambryskibacteria bacterium RIFCSPHIGHO2_02_FULL_43_14</name>
    <dbReference type="NCBI Taxonomy" id="1802748"/>
    <lineage>
        <taxon>Bacteria</taxon>
        <taxon>Candidatus Zambryskiibacteriota</taxon>
    </lineage>
</organism>
<dbReference type="PANTHER" id="PTHR34322:SF2">
    <property type="entry name" value="TRANSPOSASE IS200-LIKE DOMAIN-CONTAINING PROTEIN"/>
    <property type="match status" value="1"/>
</dbReference>
<dbReference type="InterPro" id="IPR002686">
    <property type="entry name" value="Transposase_17"/>
</dbReference>
<dbReference type="Gene3D" id="3.30.70.1290">
    <property type="entry name" value="Transposase IS200-like"/>
    <property type="match status" value="1"/>
</dbReference>
<reference evidence="2 3" key="1">
    <citation type="journal article" date="2016" name="Nat. Commun.">
        <title>Thousands of microbial genomes shed light on interconnected biogeochemical processes in an aquifer system.</title>
        <authorList>
            <person name="Anantharaman K."/>
            <person name="Brown C.T."/>
            <person name="Hug L.A."/>
            <person name="Sharon I."/>
            <person name="Castelle C.J."/>
            <person name="Probst A.J."/>
            <person name="Thomas B.C."/>
            <person name="Singh A."/>
            <person name="Wilkins M.J."/>
            <person name="Karaoz U."/>
            <person name="Brodie E.L."/>
            <person name="Williams K.H."/>
            <person name="Hubbard S.S."/>
            <person name="Banfield J.F."/>
        </authorList>
    </citation>
    <scope>NUCLEOTIDE SEQUENCE [LARGE SCALE GENOMIC DNA]</scope>
</reference>
<proteinExistence type="predicted"/>
<dbReference type="EMBL" id="MHVR01000023">
    <property type="protein sequence ID" value="OHA95586.1"/>
    <property type="molecule type" value="Genomic_DNA"/>
</dbReference>
<accession>A0A1G2TE77</accession>
<evidence type="ECO:0000313" key="3">
    <source>
        <dbReference type="Proteomes" id="UP000178175"/>
    </source>
</evidence>
<evidence type="ECO:0000259" key="1">
    <source>
        <dbReference type="SMART" id="SM01321"/>
    </source>
</evidence>
<dbReference type="InterPro" id="IPR036515">
    <property type="entry name" value="Transposase_17_sf"/>
</dbReference>
<protein>
    <recommendedName>
        <fullName evidence="1">Transposase IS200-like domain-containing protein</fullName>
    </recommendedName>
</protein>
<dbReference type="SUPFAM" id="SSF143422">
    <property type="entry name" value="Transposase IS200-like"/>
    <property type="match status" value="1"/>
</dbReference>